<reference evidence="1" key="1">
    <citation type="journal article" date="2023" name="G3 (Bethesda)">
        <title>A reference genome for the long-term kleptoplast-retaining sea slug Elysia crispata morphotype clarki.</title>
        <authorList>
            <person name="Eastman K.E."/>
            <person name="Pendleton A.L."/>
            <person name="Shaikh M.A."/>
            <person name="Suttiyut T."/>
            <person name="Ogas R."/>
            <person name="Tomko P."/>
            <person name="Gavelis G."/>
            <person name="Widhalm J.R."/>
            <person name="Wisecaver J.H."/>
        </authorList>
    </citation>
    <scope>NUCLEOTIDE SEQUENCE</scope>
    <source>
        <strain evidence="1">ECLA1</strain>
    </source>
</reference>
<name>A0AAE1ANW0_9GAST</name>
<accession>A0AAE1ANW0</accession>
<evidence type="ECO:0000313" key="2">
    <source>
        <dbReference type="Proteomes" id="UP001283361"/>
    </source>
</evidence>
<organism evidence="1 2">
    <name type="scientific">Elysia crispata</name>
    <name type="common">lettuce slug</name>
    <dbReference type="NCBI Taxonomy" id="231223"/>
    <lineage>
        <taxon>Eukaryota</taxon>
        <taxon>Metazoa</taxon>
        <taxon>Spiralia</taxon>
        <taxon>Lophotrochozoa</taxon>
        <taxon>Mollusca</taxon>
        <taxon>Gastropoda</taxon>
        <taxon>Heterobranchia</taxon>
        <taxon>Euthyneura</taxon>
        <taxon>Panpulmonata</taxon>
        <taxon>Sacoglossa</taxon>
        <taxon>Placobranchoidea</taxon>
        <taxon>Plakobranchidae</taxon>
        <taxon>Elysia</taxon>
    </lineage>
</organism>
<comment type="caution">
    <text evidence="1">The sequence shown here is derived from an EMBL/GenBank/DDBJ whole genome shotgun (WGS) entry which is preliminary data.</text>
</comment>
<dbReference type="AlphaFoldDB" id="A0AAE1ANW0"/>
<feature type="non-terminal residue" evidence="1">
    <location>
        <position position="1"/>
    </location>
</feature>
<proteinExistence type="predicted"/>
<evidence type="ECO:0000313" key="1">
    <source>
        <dbReference type="EMBL" id="KAK3791194.1"/>
    </source>
</evidence>
<protein>
    <submittedName>
        <fullName evidence="1">Uncharacterized protein</fullName>
    </submittedName>
</protein>
<keyword evidence="2" id="KW-1185">Reference proteome</keyword>
<dbReference type="Proteomes" id="UP001283361">
    <property type="component" value="Unassembled WGS sequence"/>
</dbReference>
<sequence>MLGEERDYPLGIKWREGLSSSLISSVTQSENWLR</sequence>
<gene>
    <name evidence="1" type="ORF">RRG08_047102</name>
</gene>
<dbReference type="EMBL" id="JAWDGP010001480">
    <property type="protein sequence ID" value="KAK3791194.1"/>
    <property type="molecule type" value="Genomic_DNA"/>
</dbReference>